<organism evidence="2 3">
    <name type="scientific">Ralstonia mannitolilytica</name>
    <dbReference type="NCBI Taxonomy" id="105219"/>
    <lineage>
        <taxon>Bacteria</taxon>
        <taxon>Pseudomonadati</taxon>
        <taxon>Pseudomonadota</taxon>
        <taxon>Betaproteobacteria</taxon>
        <taxon>Burkholderiales</taxon>
        <taxon>Burkholderiaceae</taxon>
        <taxon>Ralstonia</taxon>
    </lineage>
</organism>
<keyword evidence="1" id="KW-1133">Transmembrane helix</keyword>
<accession>A0AAJ5D661</accession>
<reference evidence="2 3" key="1">
    <citation type="submission" date="2018-06" db="EMBL/GenBank/DDBJ databases">
        <authorList>
            <consortium name="Pathogen Informatics"/>
            <person name="Doyle S."/>
        </authorList>
    </citation>
    <scope>NUCLEOTIDE SEQUENCE [LARGE SCALE GENOMIC DNA]</scope>
    <source>
        <strain evidence="2 3">NCTC10894</strain>
    </source>
</reference>
<sequence>MSDPAVAAQRQQQRQQGLIAGLVTLPFRFFGVLCGALLLCILIECVGMHFFWPEQGWRHAQGMLHYELDQLSTHFTRSALVQEPGRTAHRLVEQGYDWLFVKSGLLDWISESNFCSG</sequence>
<dbReference type="AlphaFoldDB" id="A0AAJ5D661"/>
<keyword evidence="1" id="KW-0812">Transmembrane</keyword>
<feature type="transmembrane region" description="Helical" evidence="1">
    <location>
        <begin position="29"/>
        <end position="52"/>
    </location>
</feature>
<evidence type="ECO:0000313" key="3">
    <source>
        <dbReference type="Proteomes" id="UP000255008"/>
    </source>
</evidence>
<gene>
    <name evidence="2" type="ORF">NCTC10894_02471</name>
</gene>
<protein>
    <submittedName>
        <fullName evidence="2">Integrating conjugative element membrane protein, PFL_4697 family</fullName>
    </submittedName>
</protein>
<name>A0AAJ5D661_9RALS</name>
<dbReference type="Proteomes" id="UP000255008">
    <property type="component" value="Unassembled WGS sequence"/>
</dbReference>
<comment type="caution">
    <text evidence="2">The sequence shown here is derived from an EMBL/GenBank/DDBJ whole genome shotgun (WGS) entry which is preliminary data.</text>
</comment>
<evidence type="ECO:0000256" key="1">
    <source>
        <dbReference type="SAM" id="Phobius"/>
    </source>
</evidence>
<dbReference type="Pfam" id="PF14348">
    <property type="entry name" value="DtrJ-like"/>
    <property type="match status" value="1"/>
</dbReference>
<dbReference type="InterPro" id="IPR022266">
    <property type="entry name" value="DtrJ-like"/>
</dbReference>
<dbReference type="EMBL" id="UGVE01000001">
    <property type="protein sequence ID" value="SUD98094.1"/>
    <property type="molecule type" value="Genomic_DNA"/>
</dbReference>
<evidence type="ECO:0000313" key="2">
    <source>
        <dbReference type="EMBL" id="SUD98094.1"/>
    </source>
</evidence>
<proteinExistence type="predicted"/>
<keyword evidence="1" id="KW-0472">Membrane</keyword>